<keyword evidence="3" id="KW-1185">Reference proteome</keyword>
<name>A0A9X1ZL47_9GAMM</name>
<keyword evidence="1" id="KW-0732">Signal</keyword>
<organism evidence="2 3">
    <name type="scientific">Shewanella gaetbuli</name>
    <dbReference type="NCBI Taxonomy" id="220752"/>
    <lineage>
        <taxon>Bacteria</taxon>
        <taxon>Pseudomonadati</taxon>
        <taxon>Pseudomonadota</taxon>
        <taxon>Gammaproteobacteria</taxon>
        <taxon>Alteromonadales</taxon>
        <taxon>Shewanellaceae</taxon>
        <taxon>Shewanella</taxon>
    </lineage>
</organism>
<dbReference type="PROSITE" id="PS51257">
    <property type="entry name" value="PROKAR_LIPOPROTEIN"/>
    <property type="match status" value="1"/>
</dbReference>
<evidence type="ECO:0000313" key="2">
    <source>
        <dbReference type="EMBL" id="MCL1141825.1"/>
    </source>
</evidence>
<comment type="caution">
    <text evidence="2">The sequence shown here is derived from an EMBL/GenBank/DDBJ whole genome shotgun (WGS) entry which is preliminary data.</text>
</comment>
<evidence type="ECO:0000313" key="3">
    <source>
        <dbReference type="Proteomes" id="UP001139333"/>
    </source>
</evidence>
<evidence type="ECO:0000256" key="1">
    <source>
        <dbReference type="SAM" id="SignalP"/>
    </source>
</evidence>
<evidence type="ECO:0008006" key="4">
    <source>
        <dbReference type="Google" id="ProtNLM"/>
    </source>
</evidence>
<feature type="chain" id="PRO_5040845069" description="Lipoprotein" evidence="1">
    <location>
        <begin position="20"/>
        <end position="135"/>
    </location>
</feature>
<protein>
    <recommendedName>
        <fullName evidence="4">Lipoprotein</fullName>
    </recommendedName>
</protein>
<feature type="signal peptide" evidence="1">
    <location>
        <begin position="1"/>
        <end position="19"/>
    </location>
</feature>
<reference evidence="2" key="1">
    <citation type="submission" date="2022-01" db="EMBL/GenBank/DDBJ databases">
        <title>Whole genome-based taxonomy of the Shewanellaceae.</title>
        <authorList>
            <person name="Martin-Rodriguez A.J."/>
        </authorList>
    </citation>
    <scope>NUCLEOTIDE SEQUENCE</scope>
    <source>
        <strain evidence="2">DSM 16422</strain>
    </source>
</reference>
<sequence>MPISIRPLLLVLVALSVTACVSTRDTMIEQGYPLAYADGFQDGCDSGNKAGGSLFDQFKKDITRFNSDTDYAQGWSDGFRQCETEQESIQRQTRMAIEQQKLQEQRKANDIASKHALETKVMKGIDTSGLESLGK</sequence>
<proteinExistence type="predicted"/>
<dbReference type="AlphaFoldDB" id="A0A9X1ZL47"/>
<gene>
    <name evidence="2" type="ORF">L2672_03810</name>
</gene>
<dbReference type="EMBL" id="JAKIKP010000002">
    <property type="protein sequence ID" value="MCL1141825.1"/>
    <property type="molecule type" value="Genomic_DNA"/>
</dbReference>
<accession>A0A9X1ZL47</accession>
<dbReference type="Proteomes" id="UP001139333">
    <property type="component" value="Unassembled WGS sequence"/>
</dbReference>
<dbReference type="RefSeq" id="WP_248994505.1">
    <property type="nucleotide sequence ID" value="NZ_JAKIKP010000002.1"/>
</dbReference>